<evidence type="ECO:0000256" key="2">
    <source>
        <dbReference type="PIRSR" id="PIRSR610347-2"/>
    </source>
</evidence>
<dbReference type="Pfam" id="PF06087">
    <property type="entry name" value="Tyr-DNA_phospho"/>
    <property type="match status" value="2"/>
</dbReference>
<dbReference type="SUPFAM" id="SSF56024">
    <property type="entry name" value="Phospholipase D/nuclease"/>
    <property type="match status" value="2"/>
</dbReference>
<evidence type="ECO:0000256" key="4">
    <source>
        <dbReference type="SAM" id="MobiDB-lite"/>
    </source>
</evidence>
<dbReference type="GO" id="GO:0003690">
    <property type="term" value="F:double-stranded DNA binding"/>
    <property type="evidence" value="ECO:0007669"/>
    <property type="project" value="TreeGrafter"/>
</dbReference>
<feature type="compositionally biased region" description="Basic and acidic residues" evidence="4">
    <location>
        <begin position="34"/>
        <end position="43"/>
    </location>
</feature>
<dbReference type="STRING" id="694573.A0A194UZA4"/>
<dbReference type="InterPro" id="IPR010347">
    <property type="entry name" value="Tdp1"/>
</dbReference>
<feature type="region of interest" description="Disordered" evidence="4">
    <location>
        <begin position="31"/>
        <end position="57"/>
    </location>
</feature>
<dbReference type="Gene3D" id="3.30.870.10">
    <property type="entry name" value="Endonuclease Chain A"/>
    <property type="match status" value="3"/>
</dbReference>
<evidence type="ECO:0000313" key="6">
    <source>
        <dbReference type="Proteomes" id="UP000078576"/>
    </source>
</evidence>
<dbReference type="PANTHER" id="PTHR12415:SF4">
    <property type="entry name" value="TYROSYL-DNA PHOSPHODIESTERASE DOMAIN-CONTAINING PROTEIN"/>
    <property type="match status" value="1"/>
</dbReference>
<name>A0A194UZA4_CYTMA</name>
<feature type="site" description="Interaction with DNA" evidence="3">
    <location>
        <position position="460"/>
    </location>
</feature>
<protein>
    <submittedName>
        <fullName evidence="5">Tyrosyl-DNA phosphodiesterase 1</fullName>
    </submittedName>
</protein>
<dbReference type="OrthoDB" id="47785at2759"/>
<dbReference type="CDD" id="cd09123">
    <property type="entry name" value="PLDc_Tdp1_2"/>
    <property type="match status" value="1"/>
</dbReference>
<feature type="active site" description="Proton donor/acceptor" evidence="1">
    <location>
        <position position="431"/>
    </location>
</feature>
<evidence type="ECO:0000256" key="3">
    <source>
        <dbReference type="PIRSR" id="PIRSR610347-3"/>
    </source>
</evidence>
<dbReference type="AlphaFoldDB" id="A0A194UZA4"/>
<feature type="region of interest" description="Disordered" evidence="4">
    <location>
        <begin position="494"/>
        <end position="517"/>
    </location>
</feature>
<organism evidence="5 6">
    <name type="scientific">Cytospora mali</name>
    <name type="common">Apple Valsa canker fungus</name>
    <name type="synonym">Valsa mali</name>
    <dbReference type="NCBI Taxonomy" id="578113"/>
    <lineage>
        <taxon>Eukaryota</taxon>
        <taxon>Fungi</taxon>
        <taxon>Dikarya</taxon>
        <taxon>Ascomycota</taxon>
        <taxon>Pezizomycotina</taxon>
        <taxon>Sordariomycetes</taxon>
        <taxon>Sordariomycetidae</taxon>
        <taxon>Diaporthales</taxon>
        <taxon>Cytosporaceae</taxon>
        <taxon>Cytospora</taxon>
    </lineage>
</organism>
<dbReference type="GO" id="GO:0003697">
    <property type="term" value="F:single-stranded DNA binding"/>
    <property type="evidence" value="ECO:0007669"/>
    <property type="project" value="TreeGrafter"/>
</dbReference>
<dbReference type="EMBL" id="KN714694">
    <property type="protein sequence ID" value="KUI57003.1"/>
    <property type="molecule type" value="Genomic_DNA"/>
</dbReference>
<gene>
    <name evidence="5" type="ORF">VP1G_04282</name>
</gene>
<reference evidence="6" key="1">
    <citation type="submission" date="2014-12" db="EMBL/GenBank/DDBJ databases">
        <title>Genome Sequence of Valsa Canker Pathogens Uncovers a Specific Adaption of Colonization on Woody Bark.</title>
        <authorList>
            <person name="Yin Z."/>
            <person name="Liu H."/>
            <person name="Gao X."/>
            <person name="Li Z."/>
            <person name="Song N."/>
            <person name="Ke X."/>
            <person name="Dai Q."/>
            <person name="Wu Y."/>
            <person name="Sun Y."/>
            <person name="Xu J.-R."/>
            <person name="Kang Z.K."/>
            <person name="Wang L."/>
            <person name="Huang L."/>
        </authorList>
    </citation>
    <scope>NUCLEOTIDE SEQUENCE [LARGE SCALE GENOMIC DNA]</scope>
    <source>
        <strain evidence="6">SXYL134</strain>
    </source>
</reference>
<accession>A0A194UZA4</accession>
<dbReference type="PANTHER" id="PTHR12415">
    <property type="entry name" value="TYROSYL-DNA PHOSPHODIESTERASE 1"/>
    <property type="match status" value="1"/>
</dbReference>
<proteinExistence type="predicted"/>
<dbReference type="GO" id="GO:0017005">
    <property type="term" value="F:3'-tyrosyl-DNA phosphodiesterase activity"/>
    <property type="evidence" value="ECO:0007669"/>
    <property type="project" value="TreeGrafter"/>
</dbReference>
<keyword evidence="6" id="KW-1185">Reference proteome</keyword>
<feature type="binding site" evidence="2">
    <location>
        <position position="433"/>
    </location>
    <ligand>
        <name>substrate</name>
    </ligand>
</feature>
<feature type="region of interest" description="Disordered" evidence="4">
    <location>
        <begin position="80"/>
        <end position="104"/>
    </location>
</feature>
<dbReference type="Proteomes" id="UP000078576">
    <property type="component" value="Unassembled WGS sequence"/>
</dbReference>
<dbReference type="InterPro" id="IPR003903">
    <property type="entry name" value="UIM_dom"/>
</dbReference>
<evidence type="ECO:0000313" key="5">
    <source>
        <dbReference type="EMBL" id="KUI57003.1"/>
    </source>
</evidence>
<dbReference type="GO" id="GO:0006281">
    <property type="term" value="P:DNA repair"/>
    <property type="evidence" value="ECO:0007669"/>
    <property type="project" value="InterPro"/>
</dbReference>
<dbReference type="GO" id="GO:0005634">
    <property type="term" value="C:nucleus"/>
    <property type="evidence" value="ECO:0007669"/>
    <property type="project" value="InterPro"/>
</dbReference>
<sequence>MASNRAVELNGGDDEEEALRQAIAMSLGDAASVHARDANDAKDSGPSPGPSGVTSLPAMSMSLLGLNRRKMEEERLARLKKRKAETDLDAQELEGTSPPARRPKLMKVPTAAPSFDSISYSSNTAAGEKTQFPAAVRLPYPKGTVLKTWVHGTPRRDDIKIEEVLQKDDLELAVLSSYQWDEEWLMAKLNMGRTRVLLIAFAPDEATMVFLIDLPRIEDPAKRATNTLTPFGAELQFFLKAQGVEQKMVASLQNYDFSETSRYGFLHTMFELRSLTRSHTVLTAFSGGSHSNMDVWQRTGYCGLGRTVKALGLDSDSTIDMDYICSSIGAVNSDLLTALYNACKGDSGMKEYDTRTGRQRKKKDVSPATNQKDFLGHIRVYYPSRETVRQSRGGTNSAGTISFQAKWWESEAFPSEVLRDCKNVRPGVLIHSKIIFVRRPLSGNDGSAGGWAYVGSHNLSESAWGRLVKDRNTGQPKLNARNWECGVLTPVSTSRSTLMEDPKADGAPPHGTPEGPQMLELFRDVVPIPIKLPGSRYRDGDEAKLRPWFYSEN</sequence>
<dbReference type="PROSITE" id="PS50330">
    <property type="entry name" value="UIM"/>
    <property type="match status" value="1"/>
</dbReference>
<evidence type="ECO:0000256" key="1">
    <source>
        <dbReference type="PIRSR" id="PIRSR610347-1"/>
    </source>
</evidence>